<proteinExistence type="predicted"/>
<dbReference type="Proteomes" id="UP000253868">
    <property type="component" value="Chromosome"/>
</dbReference>
<dbReference type="KEGG" id="spad:DVK44_17350"/>
<dbReference type="EMBL" id="CP031194">
    <property type="protein sequence ID" value="AXG79146.1"/>
    <property type="molecule type" value="Genomic_DNA"/>
</dbReference>
<gene>
    <name evidence="1" type="ORF">DVK44_17350</name>
</gene>
<reference evidence="2" key="1">
    <citation type="submission" date="2018-07" db="EMBL/GenBank/DDBJ databases">
        <authorList>
            <person name="Zhao J."/>
        </authorList>
    </citation>
    <scope>NUCLEOTIDE SEQUENCE [LARGE SCALE GENOMIC DNA]</scope>
    <source>
        <strain evidence="2">GSSD-12</strain>
    </source>
</reference>
<evidence type="ECO:0000313" key="2">
    <source>
        <dbReference type="Proteomes" id="UP000253868"/>
    </source>
</evidence>
<keyword evidence="2" id="KW-1185">Reference proteome</keyword>
<dbReference type="RefSeq" id="WP_114660479.1">
    <property type="nucleotide sequence ID" value="NZ_CP031194.1"/>
</dbReference>
<dbReference type="AlphaFoldDB" id="A0A345HR22"/>
<protein>
    <submittedName>
        <fullName evidence="1">AsnC family protein</fullName>
    </submittedName>
</protein>
<sequence>MPTDNTIPASLGPLISEVVSQDPEASEIQRVARATALAVALDHTAAQLVEHFVENARREGRSWREIAAVLGVSRQAAHSRFAIRTTGSRPAGRTAHPGDTT</sequence>
<name>A0A345HR22_9ACTN</name>
<organism evidence="1 2">
    <name type="scientific">Streptomyces paludis</name>
    <dbReference type="NCBI Taxonomy" id="2282738"/>
    <lineage>
        <taxon>Bacteria</taxon>
        <taxon>Bacillati</taxon>
        <taxon>Actinomycetota</taxon>
        <taxon>Actinomycetes</taxon>
        <taxon>Kitasatosporales</taxon>
        <taxon>Streptomycetaceae</taxon>
        <taxon>Streptomyces</taxon>
    </lineage>
</organism>
<dbReference type="OrthoDB" id="4328597at2"/>
<accession>A0A345HR22</accession>
<evidence type="ECO:0000313" key="1">
    <source>
        <dbReference type="EMBL" id="AXG79146.1"/>
    </source>
</evidence>